<protein>
    <submittedName>
        <fullName evidence="1">Uncharacterized protein</fullName>
    </submittedName>
</protein>
<dbReference type="Proteomes" id="UP000076584">
    <property type="component" value="Unassembled WGS sequence"/>
</dbReference>
<gene>
    <name evidence="1" type="ORF">CI238_13270</name>
</gene>
<keyword evidence="2" id="KW-1185">Reference proteome</keyword>
<accession>A0A161Y3R9</accession>
<dbReference type="EMBL" id="LFIW01000962">
    <property type="protein sequence ID" value="KZL84092.1"/>
    <property type="molecule type" value="Genomic_DNA"/>
</dbReference>
<sequence>MSMPTRTFPGGVSSLAVRRFAVSPGPCIRTLCRLTQPDHGHNTLSAPNQDTLQPNLHDEVRKTVELLSNRNQLRGDNLMKLRSIDEELQSIPRRVVELQAQASECEMNERALQDACRQSYSRD</sequence>
<proteinExistence type="predicted"/>
<reference evidence="1 2" key="1">
    <citation type="submission" date="2015-06" db="EMBL/GenBank/DDBJ databases">
        <title>Survival trade-offs in plant roots during colonization by closely related pathogenic and mutualistic fungi.</title>
        <authorList>
            <person name="Hacquard S."/>
            <person name="Kracher B."/>
            <person name="Hiruma K."/>
            <person name="Weinman A."/>
            <person name="Muench P."/>
            <person name="Garrido Oter R."/>
            <person name="Ver Loren van Themaat E."/>
            <person name="Dallerey J.-F."/>
            <person name="Damm U."/>
            <person name="Henrissat B."/>
            <person name="Lespinet O."/>
            <person name="Thon M."/>
            <person name="Kemen E."/>
            <person name="McHardy A.C."/>
            <person name="Schulze-Lefert P."/>
            <person name="O'Connell R.J."/>
        </authorList>
    </citation>
    <scope>NUCLEOTIDE SEQUENCE [LARGE SCALE GENOMIC DNA]</scope>
    <source>
        <strain evidence="1 2">MAFF 238704</strain>
    </source>
</reference>
<dbReference type="AlphaFoldDB" id="A0A161Y3R9"/>
<organism evidence="1 2">
    <name type="scientific">Colletotrichum incanum</name>
    <name type="common">Soybean anthracnose fungus</name>
    <dbReference type="NCBI Taxonomy" id="1573173"/>
    <lineage>
        <taxon>Eukaryota</taxon>
        <taxon>Fungi</taxon>
        <taxon>Dikarya</taxon>
        <taxon>Ascomycota</taxon>
        <taxon>Pezizomycotina</taxon>
        <taxon>Sordariomycetes</taxon>
        <taxon>Hypocreomycetidae</taxon>
        <taxon>Glomerellales</taxon>
        <taxon>Glomerellaceae</taxon>
        <taxon>Colletotrichum</taxon>
        <taxon>Colletotrichum spaethianum species complex</taxon>
    </lineage>
</organism>
<name>A0A161Y3R9_COLIC</name>
<comment type="caution">
    <text evidence="1">The sequence shown here is derived from an EMBL/GenBank/DDBJ whole genome shotgun (WGS) entry which is preliminary data.</text>
</comment>
<evidence type="ECO:0000313" key="2">
    <source>
        <dbReference type="Proteomes" id="UP000076584"/>
    </source>
</evidence>
<evidence type="ECO:0000313" key="1">
    <source>
        <dbReference type="EMBL" id="KZL84092.1"/>
    </source>
</evidence>